<evidence type="ECO:0000313" key="3">
    <source>
        <dbReference type="EMBL" id="TDN93514.1"/>
    </source>
</evidence>
<dbReference type="GO" id="GO:0009252">
    <property type="term" value="P:peptidoglycan biosynthetic process"/>
    <property type="evidence" value="ECO:0007669"/>
    <property type="project" value="TreeGrafter"/>
</dbReference>
<dbReference type="InterPro" id="IPR028082">
    <property type="entry name" value="Peripla_BP_I"/>
</dbReference>
<keyword evidence="2" id="KW-0732">Signal</keyword>
<dbReference type="Proteomes" id="UP000294737">
    <property type="component" value="Unassembled WGS sequence"/>
</dbReference>
<gene>
    <name evidence="3" type="ORF">EV677_0043</name>
</gene>
<dbReference type="CDD" id="cd06339">
    <property type="entry name" value="PBP1_YraM_LppC_lipoprotein-like"/>
    <property type="match status" value="1"/>
</dbReference>
<dbReference type="GO" id="GO:0031241">
    <property type="term" value="C:periplasmic side of cell outer membrane"/>
    <property type="evidence" value="ECO:0007669"/>
    <property type="project" value="TreeGrafter"/>
</dbReference>
<evidence type="ECO:0008006" key="5">
    <source>
        <dbReference type="Google" id="ProtNLM"/>
    </source>
</evidence>
<reference evidence="3 4" key="1">
    <citation type="submission" date="2019-03" db="EMBL/GenBank/DDBJ databases">
        <title>Genomic Encyclopedia of Type Strains, Phase IV (KMG-IV): sequencing the most valuable type-strain genomes for metagenomic binning, comparative biology and taxonomic classification.</title>
        <authorList>
            <person name="Goeker M."/>
        </authorList>
    </citation>
    <scope>NUCLEOTIDE SEQUENCE [LARGE SCALE GENOMIC DNA]</scope>
    <source>
        <strain evidence="3 4">DSM 18555</strain>
    </source>
</reference>
<organism evidence="3 4">
    <name type="scientific">Herminiimonas fonticola</name>
    <dbReference type="NCBI Taxonomy" id="303380"/>
    <lineage>
        <taxon>Bacteria</taxon>
        <taxon>Pseudomonadati</taxon>
        <taxon>Pseudomonadota</taxon>
        <taxon>Betaproteobacteria</taxon>
        <taxon>Burkholderiales</taxon>
        <taxon>Oxalobacteraceae</taxon>
        <taxon>Herminiimonas</taxon>
    </lineage>
</organism>
<feature type="signal peptide" evidence="2">
    <location>
        <begin position="1"/>
        <end position="24"/>
    </location>
</feature>
<dbReference type="PANTHER" id="PTHR38038:SF1">
    <property type="entry name" value="PENICILLIN-BINDING PROTEIN ACTIVATOR LPOA"/>
    <property type="match status" value="1"/>
</dbReference>
<dbReference type="GO" id="GO:0030234">
    <property type="term" value="F:enzyme regulator activity"/>
    <property type="evidence" value="ECO:0007669"/>
    <property type="project" value="TreeGrafter"/>
</dbReference>
<dbReference type="SUPFAM" id="SSF53822">
    <property type="entry name" value="Periplasmic binding protein-like I"/>
    <property type="match status" value="1"/>
</dbReference>
<comment type="caution">
    <text evidence="3">The sequence shown here is derived from an EMBL/GenBank/DDBJ whole genome shotgun (WGS) entry which is preliminary data.</text>
</comment>
<protein>
    <recommendedName>
        <fullName evidence="5">LppC family lipoprotein</fullName>
    </recommendedName>
</protein>
<sequence length="429" mass="45913">MLGNLARMFVLAAAISGLCAPVQANTTAVIGGAVSAASSLPGIQTQRSVLDKLQLAQTDLALPRDENDDLNNGPILEAVEMPVVVTRLQPVRIALLLPRRSESLAQVADAVRSGFMAAYQYEPANITVNLVETGDSAQDVLSAYLDAAMRNDIVVGPLTRSGATAIAQNGNVTKPTIALAQLDAADGADMRVPTNMLVMGLSIEDEARQVADWLGARKTGLKAFAISTNASWQRRAVKAFATEWRHLGLTSETMELGMSSGFINAAALVQLKKRMQAEKPALIFVALDAAQTIQLRLAIGGDVPLVGTSQLNPLALADWAGADKLLDLEGVRLLDMPWQLQSDHAAVMAYPHLAKSGEQRISPDIERLYALGIDAYRVAHNIALKQNEFNLDGVTGKLAIRFGQGAPHFDRVMQPAIYRDGNVQPLETP</sequence>
<keyword evidence="4" id="KW-1185">Reference proteome</keyword>
<evidence type="ECO:0000256" key="1">
    <source>
        <dbReference type="ARBA" id="ARBA00023136"/>
    </source>
</evidence>
<dbReference type="EMBL" id="SNWF01000004">
    <property type="protein sequence ID" value="TDN93514.1"/>
    <property type="molecule type" value="Genomic_DNA"/>
</dbReference>
<dbReference type="AlphaFoldDB" id="A0A4R6GH42"/>
<proteinExistence type="predicted"/>
<dbReference type="Pfam" id="PF04348">
    <property type="entry name" value="LppC"/>
    <property type="match status" value="2"/>
</dbReference>
<dbReference type="RefSeq" id="WP_112990247.1">
    <property type="nucleotide sequence ID" value="NZ_PTLZ01000001.1"/>
</dbReference>
<keyword evidence="1" id="KW-0472">Membrane</keyword>
<dbReference type="Gene3D" id="3.40.50.2300">
    <property type="match status" value="2"/>
</dbReference>
<dbReference type="InterPro" id="IPR007443">
    <property type="entry name" value="LpoA"/>
</dbReference>
<dbReference type="OrthoDB" id="9152130at2"/>
<accession>A0A4R6GH42</accession>
<evidence type="ECO:0000313" key="4">
    <source>
        <dbReference type="Proteomes" id="UP000294737"/>
    </source>
</evidence>
<dbReference type="PANTHER" id="PTHR38038">
    <property type="entry name" value="PENICILLIN-BINDING PROTEIN ACTIVATOR LPOA"/>
    <property type="match status" value="1"/>
</dbReference>
<evidence type="ECO:0000256" key="2">
    <source>
        <dbReference type="SAM" id="SignalP"/>
    </source>
</evidence>
<name>A0A4R6GH42_9BURK</name>
<feature type="chain" id="PRO_5020807083" description="LppC family lipoprotein" evidence="2">
    <location>
        <begin position="25"/>
        <end position="429"/>
    </location>
</feature>